<dbReference type="PROSITE" id="PS50850">
    <property type="entry name" value="MFS"/>
    <property type="match status" value="1"/>
</dbReference>
<dbReference type="Gene3D" id="1.20.1720.10">
    <property type="entry name" value="Multidrug resistance protein D"/>
    <property type="match status" value="1"/>
</dbReference>
<keyword evidence="3" id="KW-0813">Transport</keyword>
<evidence type="ECO:0000256" key="2">
    <source>
        <dbReference type="ARBA" id="ARBA00008335"/>
    </source>
</evidence>
<dbReference type="GO" id="GO:0005886">
    <property type="term" value="C:plasma membrane"/>
    <property type="evidence" value="ECO:0007669"/>
    <property type="project" value="UniProtKB-SubCell"/>
</dbReference>
<feature type="transmembrane region" description="Helical" evidence="9">
    <location>
        <begin position="383"/>
        <end position="403"/>
    </location>
</feature>
<evidence type="ECO:0000256" key="1">
    <source>
        <dbReference type="ARBA" id="ARBA00004651"/>
    </source>
</evidence>
<dbReference type="AlphaFoldDB" id="A0AAW0YZU3"/>
<dbReference type="FunFam" id="1.20.1720.10:FF:000013">
    <property type="entry name" value="Related to multidrug resistance proteins"/>
    <property type="match status" value="1"/>
</dbReference>
<dbReference type="InterPro" id="IPR020846">
    <property type="entry name" value="MFS_dom"/>
</dbReference>
<evidence type="ECO:0000259" key="10">
    <source>
        <dbReference type="PROSITE" id="PS50850"/>
    </source>
</evidence>
<evidence type="ECO:0000256" key="3">
    <source>
        <dbReference type="ARBA" id="ARBA00022448"/>
    </source>
</evidence>
<feature type="compositionally biased region" description="Acidic residues" evidence="8">
    <location>
        <begin position="30"/>
        <end position="43"/>
    </location>
</feature>
<keyword evidence="12" id="KW-1185">Reference proteome</keyword>
<keyword evidence="7 9" id="KW-0472">Membrane</keyword>
<dbReference type="NCBIfam" id="TIGR00711">
    <property type="entry name" value="efflux_EmrB"/>
    <property type="match status" value="1"/>
</dbReference>
<feature type="transmembrane region" description="Helical" evidence="9">
    <location>
        <begin position="547"/>
        <end position="568"/>
    </location>
</feature>
<feature type="transmembrane region" description="Helical" evidence="9">
    <location>
        <begin position="177"/>
        <end position="198"/>
    </location>
</feature>
<dbReference type="EMBL" id="JBCAWK010000009">
    <property type="protein sequence ID" value="KAK8849568.1"/>
    <property type="molecule type" value="Genomic_DNA"/>
</dbReference>
<gene>
    <name evidence="11" type="ORF">IAR55_004903</name>
</gene>
<dbReference type="GO" id="GO:0022857">
    <property type="term" value="F:transmembrane transporter activity"/>
    <property type="evidence" value="ECO:0007669"/>
    <property type="project" value="InterPro"/>
</dbReference>
<name>A0AAW0YZU3_9TREE</name>
<dbReference type="InterPro" id="IPR036259">
    <property type="entry name" value="MFS_trans_sf"/>
</dbReference>
<dbReference type="PRINTS" id="PR01036">
    <property type="entry name" value="TCRTETB"/>
</dbReference>
<dbReference type="InterPro" id="IPR011701">
    <property type="entry name" value="MFS"/>
</dbReference>
<organism evidence="11 12">
    <name type="scientific">Kwoniella newhampshirensis</name>
    <dbReference type="NCBI Taxonomy" id="1651941"/>
    <lineage>
        <taxon>Eukaryota</taxon>
        <taxon>Fungi</taxon>
        <taxon>Dikarya</taxon>
        <taxon>Basidiomycota</taxon>
        <taxon>Agaricomycotina</taxon>
        <taxon>Tremellomycetes</taxon>
        <taxon>Tremellales</taxon>
        <taxon>Cryptococcaceae</taxon>
        <taxon>Kwoniella</taxon>
    </lineage>
</organism>
<dbReference type="SUPFAM" id="SSF103473">
    <property type="entry name" value="MFS general substrate transporter"/>
    <property type="match status" value="1"/>
</dbReference>
<feature type="region of interest" description="Disordered" evidence="8">
    <location>
        <begin position="1"/>
        <end position="73"/>
    </location>
</feature>
<proteinExistence type="inferred from homology"/>
<dbReference type="Proteomes" id="UP001388673">
    <property type="component" value="Unassembled WGS sequence"/>
</dbReference>
<accession>A0AAW0YZU3</accession>
<dbReference type="InterPro" id="IPR004638">
    <property type="entry name" value="EmrB-like"/>
</dbReference>
<keyword evidence="6 9" id="KW-1133">Transmembrane helix</keyword>
<keyword evidence="5 9" id="KW-0812">Transmembrane</keyword>
<evidence type="ECO:0000313" key="11">
    <source>
        <dbReference type="EMBL" id="KAK8849568.1"/>
    </source>
</evidence>
<feature type="transmembrane region" description="Helical" evidence="9">
    <location>
        <begin position="341"/>
        <end position="363"/>
    </location>
</feature>
<reference evidence="11 12" key="1">
    <citation type="journal article" date="2024" name="bioRxiv">
        <title>Comparative genomics of Cryptococcus and Kwoniella reveals pathogenesis evolution and contrasting karyotype dynamics via intercentromeric recombination or chromosome fusion.</title>
        <authorList>
            <person name="Coelho M.A."/>
            <person name="David-Palma M."/>
            <person name="Shea T."/>
            <person name="Bowers K."/>
            <person name="McGinley-Smith S."/>
            <person name="Mohammad A.W."/>
            <person name="Gnirke A."/>
            <person name="Yurkov A.M."/>
            <person name="Nowrousian M."/>
            <person name="Sun S."/>
            <person name="Cuomo C.A."/>
            <person name="Heitman J."/>
        </authorList>
    </citation>
    <scope>NUCLEOTIDE SEQUENCE [LARGE SCALE GENOMIC DNA]</scope>
    <source>
        <strain evidence="11 12">CBS 13917</strain>
    </source>
</reference>
<comment type="subcellular location">
    <subcellularLocation>
        <location evidence="1">Cell membrane</location>
        <topology evidence="1">Multi-pass membrane protein</topology>
    </subcellularLocation>
</comment>
<dbReference type="RefSeq" id="XP_066801456.1">
    <property type="nucleotide sequence ID" value="XM_066947997.1"/>
</dbReference>
<feature type="compositionally biased region" description="Basic and acidic residues" evidence="8">
    <location>
        <begin position="44"/>
        <end position="53"/>
    </location>
</feature>
<feature type="transmembrane region" description="Helical" evidence="9">
    <location>
        <begin position="85"/>
        <end position="110"/>
    </location>
</feature>
<evidence type="ECO:0000256" key="7">
    <source>
        <dbReference type="ARBA" id="ARBA00023136"/>
    </source>
</evidence>
<feature type="transmembrane region" description="Helical" evidence="9">
    <location>
        <begin position="415"/>
        <end position="432"/>
    </location>
</feature>
<feature type="compositionally biased region" description="Acidic residues" evidence="8">
    <location>
        <begin position="637"/>
        <end position="646"/>
    </location>
</feature>
<evidence type="ECO:0000313" key="12">
    <source>
        <dbReference type="Proteomes" id="UP001388673"/>
    </source>
</evidence>
<keyword evidence="4" id="KW-1003">Cell membrane</keyword>
<dbReference type="PANTHER" id="PTHR23501">
    <property type="entry name" value="MAJOR FACILITATOR SUPERFAMILY"/>
    <property type="match status" value="1"/>
</dbReference>
<feature type="compositionally biased region" description="Basic and acidic residues" evidence="8">
    <location>
        <begin position="647"/>
        <end position="661"/>
    </location>
</feature>
<feature type="transmembrane region" description="Helical" evidence="9">
    <location>
        <begin position="478"/>
        <end position="498"/>
    </location>
</feature>
<evidence type="ECO:0000256" key="5">
    <source>
        <dbReference type="ARBA" id="ARBA00022692"/>
    </source>
</evidence>
<feature type="region of interest" description="Disordered" evidence="8">
    <location>
        <begin position="578"/>
        <end position="674"/>
    </location>
</feature>
<evidence type="ECO:0000256" key="6">
    <source>
        <dbReference type="ARBA" id="ARBA00022989"/>
    </source>
</evidence>
<dbReference type="Gene3D" id="1.20.1250.20">
    <property type="entry name" value="MFS general substrate transporter like domains"/>
    <property type="match status" value="1"/>
</dbReference>
<feature type="transmembrane region" description="Helical" evidence="9">
    <location>
        <begin position="237"/>
        <end position="258"/>
    </location>
</feature>
<feature type="transmembrane region" description="Helical" evidence="9">
    <location>
        <begin position="444"/>
        <end position="466"/>
    </location>
</feature>
<sequence>MAHGGPSSHRVETPPIPVDPVSSIPLRDELESDAIEVSDDAVEDVERRRKESDATILSTGVKGHGKGLTEGDEEMPDFPKNNLKIVMPAIGLVLFLAALDQTIVATALPTIAEDLNSSPSEYSWVGTSYLLASTLQTPINGRVSDIVGRKQMLYAAIIIFTISSALCGAAKSSTWLITARAFQGLGGGSIIGLTSIVVSDIVPLHKRGTYQGFMGSSWGIAAVLGPILGGLLTEKASWRWCFYINLPTCGIAFILLVFTLNLHPTRNLTFAELRRTFDFAGLVLLMCASGLLIVGFSRAADNGFDEPSTYGIIIAGAVVFVAVIINFLFTKRNAIIPARMFKNRTTLFFLIGSTLHAAAFLPFNYLLPQMLQGLRGDTPLDSGIHLLPFACLVAWMTVVAGLINSRLRIIRPVIWVGYSLAAIGFGLFYGFYTSTVSYATQEGLLVIAGLGVGLSLQAPLLVLQAAMPLKEMAATTSAWSLTRVMGGSIGLAVFSAILNTNVRSRFSKIPGFGTEFAVPESASGYTALHDMPEGPTKVRVLDAFADSFRQCWIIACAFFLGALVLTLWTKSYSLNRTRGGGLPTSTPPSEPHYPNDQMDVEAQNGQDLPSNTSGTVGKTSSSTAMSTLTEKTAADQVDPDWVEEGDEEKRGMGVNDGRLELGPEVSLGARRGDS</sequence>
<evidence type="ECO:0000256" key="9">
    <source>
        <dbReference type="SAM" id="Phobius"/>
    </source>
</evidence>
<feature type="domain" description="Major facilitator superfamily (MFS) profile" evidence="10">
    <location>
        <begin position="86"/>
        <end position="573"/>
    </location>
</feature>
<comment type="caution">
    <text evidence="11">The sequence shown here is derived from an EMBL/GenBank/DDBJ whole genome shotgun (WGS) entry which is preliminary data.</text>
</comment>
<dbReference type="GeneID" id="92182161"/>
<feature type="transmembrane region" description="Helical" evidence="9">
    <location>
        <begin position="152"/>
        <end position="171"/>
    </location>
</feature>
<comment type="similarity">
    <text evidence="2">Belongs to the major facilitator superfamily.</text>
</comment>
<dbReference type="KEGG" id="kne:92182161"/>
<dbReference type="PANTHER" id="PTHR23501:SF102">
    <property type="entry name" value="DRUG TRANSPORTER, PUTATIVE (AFU_ORTHOLOGUE AFUA_3G08530)-RELATED"/>
    <property type="match status" value="1"/>
</dbReference>
<protein>
    <recommendedName>
        <fullName evidence="10">Major facilitator superfamily (MFS) profile domain-containing protein</fullName>
    </recommendedName>
</protein>
<evidence type="ECO:0000256" key="4">
    <source>
        <dbReference type="ARBA" id="ARBA00022475"/>
    </source>
</evidence>
<dbReference type="CDD" id="cd17502">
    <property type="entry name" value="MFS_Azr1_MDR_like"/>
    <property type="match status" value="1"/>
</dbReference>
<feature type="compositionally biased region" description="Low complexity" evidence="8">
    <location>
        <begin position="610"/>
        <end position="623"/>
    </location>
</feature>
<dbReference type="Pfam" id="PF07690">
    <property type="entry name" value="MFS_1"/>
    <property type="match status" value="1"/>
</dbReference>
<feature type="transmembrane region" description="Helical" evidence="9">
    <location>
        <begin position="309"/>
        <end position="329"/>
    </location>
</feature>
<evidence type="ECO:0000256" key="8">
    <source>
        <dbReference type="SAM" id="MobiDB-lite"/>
    </source>
</evidence>
<feature type="transmembrane region" description="Helical" evidence="9">
    <location>
        <begin position="279"/>
        <end position="297"/>
    </location>
</feature>